<dbReference type="GO" id="GO:0006355">
    <property type="term" value="P:regulation of DNA-templated transcription"/>
    <property type="evidence" value="ECO:0007669"/>
    <property type="project" value="InterPro"/>
</dbReference>
<dbReference type="InterPro" id="IPR052943">
    <property type="entry name" value="TMTC_O-mannosyl-trnsfr"/>
</dbReference>
<proteinExistence type="predicted"/>
<dbReference type="GO" id="GO:0003677">
    <property type="term" value="F:DNA binding"/>
    <property type="evidence" value="ECO:0007669"/>
    <property type="project" value="InterPro"/>
</dbReference>
<dbReference type="Pfam" id="PF13432">
    <property type="entry name" value="TPR_16"/>
    <property type="match status" value="2"/>
</dbReference>
<keyword evidence="1" id="KW-0802">TPR repeat</keyword>
<feature type="repeat" description="TPR" evidence="1">
    <location>
        <begin position="191"/>
        <end position="224"/>
    </location>
</feature>
<sequence length="292" mass="32361">MRLVPMPASAAERSSFHAGYAARDVAKLLDLSVAQIHAFVRGGCIAPRRGPRREYRFSFQDLVVLRTGKALMDRLPFRTVTRALRKLKLQLPRGRELAGVRITAEGDTIVVRDGSVAWNPESGQALLDLEVAELATEVAPLARKAAEAAREVEHELSAEDWFHLGCELEACDPGQARDAYRRVLELDPSHVDGRINLGRLLHEAGETEAAEAHYRMALESRPGDVTAAFNLGVALEDLSRFADAISAYERVIASDPSYADAHYNLAQLCERLGRSRAALRHWQIYRKLTVGE</sequence>
<dbReference type="AlphaFoldDB" id="A0A538SJU3"/>
<reference evidence="3 4" key="1">
    <citation type="journal article" date="2019" name="Nat. Microbiol.">
        <title>Mediterranean grassland soil C-N compound turnover is dependent on rainfall and depth, and is mediated by genomically divergent microorganisms.</title>
        <authorList>
            <person name="Diamond S."/>
            <person name="Andeer P.F."/>
            <person name="Li Z."/>
            <person name="Crits-Christoph A."/>
            <person name="Burstein D."/>
            <person name="Anantharaman K."/>
            <person name="Lane K.R."/>
            <person name="Thomas B.C."/>
            <person name="Pan C."/>
            <person name="Northen T.R."/>
            <person name="Banfield J.F."/>
        </authorList>
    </citation>
    <scope>NUCLEOTIDE SEQUENCE [LARGE SCALE GENOMIC DNA]</scope>
    <source>
        <strain evidence="3">WS_3</strain>
    </source>
</reference>
<gene>
    <name evidence="3" type="ORF">E6K73_05335</name>
</gene>
<dbReference type="InterPro" id="IPR000551">
    <property type="entry name" value="MerR-type_HTH_dom"/>
</dbReference>
<dbReference type="PROSITE" id="PS50005">
    <property type="entry name" value="TPR"/>
    <property type="match status" value="2"/>
</dbReference>
<dbReference type="PANTHER" id="PTHR44809">
    <property type="match status" value="1"/>
</dbReference>
<name>A0A538SJU3_UNCEI</name>
<dbReference type="Proteomes" id="UP000320184">
    <property type="component" value="Unassembled WGS sequence"/>
</dbReference>
<evidence type="ECO:0000256" key="1">
    <source>
        <dbReference type="PROSITE-ProRule" id="PRU00339"/>
    </source>
</evidence>
<evidence type="ECO:0000313" key="4">
    <source>
        <dbReference type="Proteomes" id="UP000320184"/>
    </source>
</evidence>
<dbReference type="Pfam" id="PF13411">
    <property type="entry name" value="MerR_1"/>
    <property type="match status" value="1"/>
</dbReference>
<feature type="repeat" description="TPR" evidence="1">
    <location>
        <begin position="225"/>
        <end position="258"/>
    </location>
</feature>
<dbReference type="Gene3D" id="1.25.40.10">
    <property type="entry name" value="Tetratricopeptide repeat domain"/>
    <property type="match status" value="1"/>
</dbReference>
<dbReference type="SUPFAM" id="SSF48452">
    <property type="entry name" value="TPR-like"/>
    <property type="match status" value="1"/>
</dbReference>
<dbReference type="EMBL" id="VBOT01000063">
    <property type="protein sequence ID" value="TMQ51637.1"/>
    <property type="molecule type" value="Genomic_DNA"/>
</dbReference>
<dbReference type="InterPro" id="IPR011990">
    <property type="entry name" value="TPR-like_helical_dom_sf"/>
</dbReference>
<protein>
    <submittedName>
        <fullName evidence="3">Tetratricopeptide repeat protein</fullName>
    </submittedName>
</protein>
<feature type="domain" description="HTH merR-type" evidence="2">
    <location>
        <begin position="21"/>
        <end position="74"/>
    </location>
</feature>
<organism evidence="3 4">
    <name type="scientific">Eiseniibacteriota bacterium</name>
    <dbReference type="NCBI Taxonomy" id="2212470"/>
    <lineage>
        <taxon>Bacteria</taxon>
        <taxon>Candidatus Eiseniibacteriota</taxon>
    </lineage>
</organism>
<accession>A0A538SJU3</accession>
<comment type="caution">
    <text evidence="3">The sequence shown here is derived from an EMBL/GenBank/DDBJ whole genome shotgun (WGS) entry which is preliminary data.</text>
</comment>
<evidence type="ECO:0000259" key="2">
    <source>
        <dbReference type="Pfam" id="PF13411"/>
    </source>
</evidence>
<dbReference type="SMART" id="SM00028">
    <property type="entry name" value="TPR"/>
    <property type="match status" value="4"/>
</dbReference>
<dbReference type="InterPro" id="IPR019734">
    <property type="entry name" value="TPR_rpt"/>
</dbReference>
<evidence type="ECO:0000313" key="3">
    <source>
        <dbReference type="EMBL" id="TMQ51637.1"/>
    </source>
</evidence>
<dbReference type="PANTHER" id="PTHR44809:SF1">
    <property type="entry name" value="PROTEIN O-MANNOSYL-TRANSFERASE TMTC1"/>
    <property type="match status" value="1"/>
</dbReference>